<dbReference type="GO" id="GO:0033512">
    <property type="term" value="P:L-lysine catabolic process to acetyl-CoA via saccharopine"/>
    <property type="evidence" value="ECO:0007669"/>
    <property type="project" value="UniProtKB-UniRule"/>
</dbReference>
<dbReference type="PANTHER" id="PTHR43416:SF5">
    <property type="entry name" value="DIHYDROLIPOYLLYSINE-RESIDUE SUCCINYLTRANSFERASE COMPONENT OF 2-OXOGLUTARATE DEHYDROGENASE COMPLEX, MITOCHONDRIAL"/>
    <property type="match status" value="1"/>
</dbReference>
<comment type="cofactor">
    <cofactor evidence="1">
        <name>(R)-lipoate</name>
        <dbReference type="ChEBI" id="CHEBI:83088"/>
    </cofactor>
</comment>
<sequence length="505" mass="52785">MTIEVRVPTLGESVTEATVATWFKKPGDVVAADEMLCELETDKVTVEVPAPAAGTLGEIVAPEGTTVGVDALLATINEGAGAETPAAPRAAEAAPAALETAGTVDVMVPTLGESVTEATVSTWFKKPGDSVQQDEMLCELETDKVSVEVPAPASGVLAEVLAPEGTTVQAGGKLAVISGAGAAAAPAPAPAAEAGQTAPAATGKDIAHAPSAQKAMAEAGLSPDQVTGTGRDGRIMKEDVARAVAAASAPAAAPAPQPAAAPTPRAPVPAEDAAREERVRMTRLRQTIARRLKDAQNTAAILTTYNEVDMSAVMEIRREYKDLFEKKHGVRLGFMSFFTKACCHALKEIPEVNAEIDGTDIVYKNFVHMGIATGTPQGLVVPVIRDADTKSFAELEKEIAEKGRRARDGKLTMAEMQGGTFTISNGGVYGSLMSSPILNPPQSGILGMHKIQDRPVVVGGEIVIRPMMYLALSYDHRIVDGKGAVTFLVRVKEALEDPRRLLMDL</sequence>
<comment type="pathway">
    <text evidence="3 13">Amino-acid degradation; L-lysine degradation via saccharopine pathway; glutaryl-CoA from L-lysine: step 6/6.</text>
</comment>
<evidence type="ECO:0000256" key="2">
    <source>
        <dbReference type="ARBA" id="ARBA00004052"/>
    </source>
</evidence>
<evidence type="ECO:0000313" key="17">
    <source>
        <dbReference type="EMBL" id="SEF40832.1"/>
    </source>
</evidence>
<feature type="region of interest" description="Disordered" evidence="14">
    <location>
        <begin position="193"/>
        <end position="231"/>
    </location>
</feature>
<feature type="domain" description="Lipoyl-binding" evidence="15">
    <location>
        <begin position="103"/>
        <end position="178"/>
    </location>
</feature>
<dbReference type="InterPro" id="IPR050537">
    <property type="entry name" value="2-oxoacid_dehydrogenase"/>
</dbReference>
<name>A0A1H5RR49_9RHOB</name>
<evidence type="ECO:0000256" key="11">
    <source>
        <dbReference type="ARBA" id="ARBA00023315"/>
    </source>
</evidence>
<dbReference type="RefSeq" id="WP_104006166.1">
    <property type="nucleotide sequence ID" value="NZ_FNVD01000001.1"/>
</dbReference>
<evidence type="ECO:0000256" key="9">
    <source>
        <dbReference type="ARBA" id="ARBA00022679"/>
    </source>
</evidence>
<feature type="compositionally biased region" description="Pro residues" evidence="14">
    <location>
        <begin position="253"/>
        <end position="267"/>
    </location>
</feature>
<evidence type="ECO:0000256" key="10">
    <source>
        <dbReference type="ARBA" id="ARBA00022823"/>
    </source>
</evidence>
<evidence type="ECO:0000256" key="1">
    <source>
        <dbReference type="ARBA" id="ARBA00001938"/>
    </source>
</evidence>
<dbReference type="GO" id="GO:0006099">
    <property type="term" value="P:tricarboxylic acid cycle"/>
    <property type="evidence" value="ECO:0007669"/>
    <property type="project" value="UniProtKB-UniRule"/>
</dbReference>
<keyword evidence="8 13" id="KW-0816">Tricarboxylic acid cycle</keyword>
<accession>A0A1H5RR49</accession>
<dbReference type="GO" id="GO:0005829">
    <property type="term" value="C:cytosol"/>
    <property type="evidence" value="ECO:0007669"/>
    <property type="project" value="TreeGrafter"/>
</dbReference>
<dbReference type="FunFam" id="3.30.559.10:FF:000007">
    <property type="entry name" value="Dihydrolipoamide acetyltransferase component of pyruvate dehydrogenase complex"/>
    <property type="match status" value="1"/>
</dbReference>
<keyword evidence="9 13" id="KW-0808">Transferase</keyword>
<feature type="domain" description="Peripheral subunit-binding (PSBD)" evidence="16">
    <location>
        <begin position="207"/>
        <end position="244"/>
    </location>
</feature>
<evidence type="ECO:0000256" key="7">
    <source>
        <dbReference type="ARBA" id="ARBA00019511"/>
    </source>
</evidence>
<dbReference type="PROSITE" id="PS50968">
    <property type="entry name" value="BIOTINYL_LIPOYL"/>
    <property type="match status" value="2"/>
</dbReference>
<dbReference type="Pfam" id="PF00364">
    <property type="entry name" value="Biotin_lipoyl"/>
    <property type="match status" value="2"/>
</dbReference>
<dbReference type="EMBL" id="FNVD01000001">
    <property type="protein sequence ID" value="SEF40832.1"/>
    <property type="molecule type" value="Genomic_DNA"/>
</dbReference>
<dbReference type="Proteomes" id="UP000236742">
    <property type="component" value="Unassembled WGS sequence"/>
</dbReference>
<evidence type="ECO:0000256" key="12">
    <source>
        <dbReference type="ARBA" id="ARBA00052761"/>
    </source>
</evidence>
<dbReference type="InterPro" id="IPR000089">
    <property type="entry name" value="Biotin_lipoyl"/>
</dbReference>
<dbReference type="SUPFAM" id="SSF51230">
    <property type="entry name" value="Single hybrid motif"/>
    <property type="match status" value="2"/>
</dbReference>
<dbReference type="GO" id="GO:0045252">
    <property type="term" value="C:oxoglutarate dehydrogenase complex"/>
    <property type="evidence" value="ECO:0007669"/>
    <property type="project" value="UniProtKB-UniRule"/>
</dbReference>
<feature type="compositionally biased region" description="Low complexity" evidence="14">
    <location>
        <begin position="193"/>
        <end position="203"/>
    </location>
</feature>
<feature type="region of interest" description="Disordered" evidence="14">
    <location>
        <begin position="247"/>
        <end position="277"/>
    </location>
</feature>
<dbReference type="AlphaFoldDB" id="A0A1H5RR49"/>
<gene>
    <name evidence="17" type="ORF">SAMN05421751_101113</name>
</gene>
<dbReference type="InterPro" id="IPR036625">
    <property type="entry name" value="E3-bd_dom_sf"/>
</dbReference>
<evidence type="ECO:0000256" key="5">
    <source>
        <dbReference type="ARBA" id="ARBA00011666"/>
    </source>
</evidence>
<dbReference type="Gene3D" id="2.40.50.100">
    <property type="match status" value="2"/>
</dbReference>
<evidence type="ECO:0000256" key="6">
    <source>
        <dbReference type="ARBA" id="ARBA00012945"/>
    </source>
</evidence>
<dbReference type="Gene3D" id="3.30.559.10">
    <property type="entry name" value="Chloramphenicol acetyltransferase-like domain"/>
    <property type="match status" value="1"/>
</dbReference>
<dbReference type="PROSITE" id="PS51826">
    <property type="entry name" value="PSBD"/>
    <property type="match status" value="1"/>
</dbReference>
<dbReference type="PANTHER" id="PTHR43416">
    <property type="entry name" value="DIHYDROLIPOYLLYSINE-RESIDUE SUCCINYLTRANSFERASE COMPONENT OF 2-OXOGLUTARATE DEHYDROGENASE COMPLEX, MITOCHONDRIAL-RELATED"/>
    <property type="match status" value="1"/>
</dbReference>
<dbReference type="Gene3D" id="4.10.320.10">
    <property type="entry name" value="E3-binding domain"/>
    <property type="match status" value="1"/>
</dbReference>
<evidence type="ECO:0000256" key="13">
    <source>
        <dbReference type="RuleBase" id="RU361138"/>
    </source>
</evidence>
<dbReference type="NCBIfam" id="NF004309">
    <property type="entry name" value="PRK05704.1"/>
    <property type="match status" value="1"/>
</dbReference>
<protein>
    <recommendedName>
        <fullName evidence="7 13">Dihydrolipoyllysine-residue succinyltransferase component of 2-oxoglutarate dehydrogenase complex</fullName>
        <ecNumber evidence="6 13">2.3.1.61</ecNumber>
    </recommendedName>
    <alternativeName>
        <fullName evidence="13">2-oxoglutarate dehydrogenase complex component E2</fullName>
    </alternativeName>
</protein>
<dbReference type="EC" id="2.3.1.61" evidence="6 13"/>
<keyword evidence="18" id="KW-1185">Reference proteome</keyword>
<comment type="catalytic activity">
    <reaction evidence="12 13">
        <text>N(6)-[(R)-dihydrolipoyl]-L-lysyl-[protein] + succinyl-CoA = N(6)-[(R)-S(8)-succinyldihydrolipoyl]-L-lysyl-[protein] + CoA</text>
        <dbReference type="Rhea" id="RHEA:15213"/>
        <dbReference type="Rhea" id="RHEA-COMP:10475"/>
        <dbReference type="Rhea" id="RHEA-COMP:20092"/>
        <dbReference type="ChEBI" id="CHEBI:57287"/>
        <dbReference type="ChEBI" id="CHEBI:57292"/>
        <dbReference type="ChEBI" id="CHEBI:83100"/>
        <dbReference type="ChEBI" id="CHEBI:83120"/>
        <dbReference type="EC" id="2.3.1.61"/>
    </reaction>
</comment>
<comment type="function">
    <text evidence="2 13">E2 component of the 2-oxoglutarate dehydrogenase (OGDH) complex which catalyzes the second step in the conversion of 2-oxoglutarate to succinyl-CoA and CO(2).</text>
</comment>
<dbReference type="InterPro" id="IPR001078">
    <property type="entry name" value="2-oxoacid_DH_actylTfrase"/>
</dbReference>
<evidence type="ECO:0000256" key="4">
    <source>
        <dbReference type="ARBA" id="ARBA00007317"/>
    </source>
</evidence>
<dbReference type="SUPFAM" id="SSF52777">
    <property type="entry name" value="CoA-dependent acyltransferases"/>
    <property type="match status" value="1"/>
</dbReference>
<dbReference type="Pfam" id="PF02817">
    <property type="entry name" value="E3_binding"/>
    <property type="match status" value="1"/>
</dbReference>
<dbReference type="NCBIfam" id="TIGR01347">
    <property type="entry name" value="sucB"/>
    <property type="match status" value="1"/>
</dbReference>
<evidence type="ECO:0000259" key="15">
    <source>
        <dbReference type="PROSITE" id="PS50968"/>
    </source>
</evidence>
<comment type="similarity">
    <text evidence="4 13">Belongs to the 2-oxoacid dehydrogenase family.</text>
</comment>
<comment type="subunit">
    <text evidence="5">Forms a 24-polypeptide structural core with octahedral symmetry. Part of the 2-oxoglutarate dehydrogenase (OGDH) complex composed of E1 (2-oxoglutarate dehydrogenase), E2 (dihydrolipoamide succinyltransferase) and E3 (dihydrolipoamide dehydrogenase); the complex contains multiple copies of the three enzymatic components (E1, E2 and E3).</text>
</comment>
<reference evidence="17 18" key="1">
    <citation type="submission" date="2016-10" db="EMBL/GenBank/DDBJ databases">
        <authorList>
            <person name="de Groot N.N."/>
        </authorList>
    </citation>
    <scope>NUCLEOTIDE SEQUENCE [LARGE SCALE GENOMIC DNA]</scope>
    <source>
        <strain evidence="17 18">DSM 23413</strain>
    </source>
</reference>
<feature type="domain" description="Lipoyl-binding" evidence="15">
    <location>
        <begin position="2"/>
        <end position="77"/>
    </location>
</feature>
<keyword evidence="10 13" id="KW-0450">Lipoyl</keyword>
<dbReference type="GO" id="GO:0004149">
    <property type="term" value="F:dihydrolipoyllysine-residue succinyltransferase activity"/>
    <property type="evidence" value="ECO:0007669"/>
    <property type="project" value="UniProtKB-UniRule"/>
</dbReference>
<dbReference type="UniPathway" id="UPA00868">
    <property type="reaction ID" value="UER00840"/>
</dbReference>
<dbReference type="Pfam" id="PF00198">
    <property type="entry name" value="2-oxoacid_dh"/>
    <property type="match status" value="1"/>
</dbReference>
<evidence type="ECO:0000256" key="3">
    <source>
        <dbReference type="ARBA" id="ARBA00005145"/>
    </source>
</evidence>
<dbReference type="CDD" id="cd06849">
    <property type="entry name" value="lipoyl_domain"/>
    <property type="match status" value="2"/>
</dbReference>
<proteinExistence type="inferred from homology"/>
<dbReference type="OrthoDB" id="9805770at2"/>
<evidence type="ECO:0000256" key="14">
    <source>
        <dbReference type="SAM" id="MobiDB-lite"/>
    </source>
</evidence>
<evidence type="ECO:0000259" key="16">
    <source>
        <dbReference type="PROSITE" id="PS51826"/>
    </source>
</evidence>
<keyword evidence="11 13" id="KW-0012">Acyltransferase</keyword>
<evidence type="ECO:0000313" key="18">
    <source>
        <dbReference type="Proteomes" id="UP000236742"/>
    </source>
</evidence>
<dbReference type="InterPro" id="IPR023213">
    <property type="entry name" value="CAT-like_dom_sf"/>
</dbReference>
<dbReference type="InterPro" id="IPR011053">
    <property type="entry name" value="Single_hybrid_motif"/>
</dbReference>
<organism evidence="17 18">
    <name type="scientific">Jhaorihella thermophila</name>
    <dbReference type="NCBI Taxonomy" id="488547"/>
    <lineage>
        <taxon>Bacteria</taxon>
        <taxon>Pseudomonadati</taxon>
        <taxon>Pseudomonadota</taxon>
        <taxon>Alphaproteobacteria</taxon>
        <taxon>Rhodobacterales</taxon>
        <taxon>Paracoccaceae</taxon>
        <taxon>Jhaorihella</taxon>
    </lineage>
</organism>
<dbReference type="InterPro" id="IPR004167">
    <property type="entry name" value="PSBD"/>
</dbReference>
<dbReference type="InterPro" id="IPR006255">
    <property type="entry name" value="SucB"/>
</dbReference>
<evidence type="ECO:0000256" key="8">
    <source>
        <dbReference type="ARBA" id="ARBA00022532"/>
    </source>
</evidence>
<dbReference type="SUPFAM" id="SSF47005">
    <property type="entry name" value="Peripheral subunit-binding domain of 2-oxo acid dehydrogenase complex"/>
    <property type="match status" value="1"/>
</dbReference>